<dbReference type="Proteomes" id="UP000269573">
    <property type="component" value="Unassembled WGS sequence"/>
</dbReference>
<reference evidence="5 6" key="1">
    <citation type="submission" date="2018-10" db="EMBL/GenBank/DDBJ databases">
        <title>Phylogenomics of Brevibacillus.</title>
        <authorList>
            <person name="Dunlap C."/>
        </authorList>
    </citation>
    <scope>NUCLEOTIDE SEQUENCE [LARGE SCALE GENOMIC DNA]</scope>
    <source>
        <strain evidence="5 6">JCM 15774</strain>
    </source>
</reference>
<feature type="transmembrane region" description="Helical" evidence="4">
    <location>
        <begin position="422"/>
        <end position="442"/>
    </location>
</feature>
<keyword evidence="4" id="KW-0812">Transmembrane</keyword>
<keyword evidence="2" id="KW-0328">Glycosyltransferase</keyword>
<dbReference type="Pfam" id="PF13641">
    <property type="entry name" value="Glyco_tranf_2_3"/>
    <property type="match status" value="1"/>
</dbReference>
<keyword evidence="4" id="KW-0472">Membrane</keyword>
<dbReference type="CDD" id="cd06423">
    <property type="entry name" value="CESA_like"/>
    <property type="match status" value="1"/>
</dbReference>
<evidence type="ECO:0000256" key="3">
    <source>
        <dbReference type="ARBA" id="ARBA00022679"/>
    </source>
</evidence>
<evidence type="ECO:0000256" key="4">
    <source>
        <dbReference type="SAM" id="Phobius"/>
    </source>
</evidence>
<evidence type="ECO:0000256" key="1">
    <source>
        <dbReference type="ARBA" id="ARBA00006739"/>
    </source>
</evidence>
<dbReference type="AlphaFoldDB" id="A0A3M8DH16"/>
<dbReference type="InterPro" id="IPR029044">
    <property type="entry name" value="Nucleotide-diphossugar_trans"/>
</dbReference>
<organism evidence="5 6">
    <name type="scientific">Brevibacillus nitrificans</name>
    <dbReference type="NCBI Taxonomy" id="651560"/>
    <lineage>
        <taxon>Bacteria</taxon>
        <taxon>Bacillati</taxon>
        <taxon>Bacillota</taxon>
        <taxon>Bacilli</taxon>
        <taxon>Bacillales</taxon>
        <taxon>Paenibacillaceae</taxon>
        <taxon>Brevibacillus</taxon>
    </lineage>
</organism>
<gene>
    <name evidence="5" type="ORF">EDM59_10000</name>
</gene>
<sequence length="453" mass="51907">MRVDGLPNKNRKSTKPFMLPKDKYIPIRKKFYYSHAFALGWMLFSIWFSIPWVIDLGGLVSVPVALFVIVGLSYIPGYMNAFMVSSLLLDRQPALKVTHPAEEITILIACRNEENGIGETIRYISLQDYQGPISIIVIDNHSTDRTAEKALEAGSDYNVNVKVIEEAKPGKNFALNAAIPHVETKWMITLDADTLLHKSAVRYIVARMLSAPHDVCAVAGAVLVRNSRGRLLARTQEWDYFLGIASIKRLQGLFQGTLVAQGAFSIYKKEAVAQVGGWPDAIGEDIVLTWRFLGNGWKVYFEPLAVAFTEVPETFTHFFRQRSRWARGMIEALKVIKPWQQPLAYTKYLTGCNFVMPYIDIVYTFVWLPGLVLAFFGYYWIVGMTTLLVLPLTLLQNSVLYRYQRNVFRVLELRIRKNVLGFFAYVLFYQFLMSPVSVWGYFQEVFRAKRIWK</sequence>
<dbReference type="PANTHER" id="PTHR43630">
    <property type="entry name" value="POLY-BETA-1,6-N-ACETYL-D-GLUCOSAMINE SYNTHASE"/>
    <property type="match status" value="1"/>
</dbReference>
<evidence type="ECO:0000313" key="6">
    <source>
        <dbReference type="Proteomes" id="UP000269573"/>
    </source>
</evidence>
<evidence type="ECO:0000256" key="2">
    <source>
        <dbReference type="ARBA" id="ARBA00022676"/>
    </source>
</evidence>
<comment type="caution">
    <text evidence="5">The sequence shown here is derived from an EMBL/GenBank/DDBJ whole genome shotgun (WGS) entry which is preliminary data.</text>
</comment>
<dbReference type="Gene3D" id="3.90.550.10">
    <property type="entry name" value="Spore Coat Polysaccharide Biosynthesis Protein SpsA, Chain A"/>
    <property type="match status" value="1"/>
</dbReference>
<keyword evidence="4" id="KW-1133">Transmembrane helix</keyword>
<dbReference type="GO" id="GO:0016757">
    <property type="term" value="F:glycosyltransferase activity"/>
    <property type="evidence" value="ECO:0007669"/>
    <property type="project" value="UniProtKB-KW"/>
</dbReference>
<keyword evidence="6" id="KW-1185">Reference proteome</keyword>
<proteinExistence type="inferred from homology"/>
<feature type="transmembrane region" description="Helical" evidence="4">
    <location>
        <begin position="31"/>
        <end position="50"/>
    </location>
</feature>
<dbReference type="SUPFAM" id="SSF53448">
    <property type="entry name" value="Nucleotide-diphospho-sugar transferases"/>
    <property type="match status" value="1"/>
</dbReference>
<evidence type="ECO:0000313" key="5">
    <source>
        <dbReference type="EMBL" id="RNB86841.1"/>
    </source>
</evidence>
<dbReference type="PANTHER" id="PTHR43630:SF1">
    <property type="entry name" value="POLY-BETA-1,6-N-ACETYL-D-GLUCOSAMINE SYNTHASE"/>
    <property type="match status" value="1"/>
</dbReference>
<protein>
    <submittedName>
        <fullName evidence="5">Glycosyltransferase family 2 protein</fullName>
    </submittedName>
</protein>
<comment type="similarity">
    <text evidence="1">Belongs to the glycosyltransferase 2 family.</text>
</comment>
<dbReference type="EMBL" id="RHHU01000005">
    <property type="protein sequence ID" value="RNB86841.1"/>
    <property type="molecule type" value="Genomic_DNA"/>
</dbReference>
<feature type="transmembrane region" description="Helical" evidence="4">
    <location>
        <begin position="348"/>
        <end position="366"/>
    </location>
</feature>
<keyword evidence="3 5" id="KW-0808">Transferase</keyword>
<feature type="transmembrane region" description="Helical" evidence="4">
    <location>
        <begin position="56"/>
        <end position="75"/>
    </location>
</feature>
<name>A0A3M8DH16_9BACL</name>
<accession>A0A3M8DH16</accession>
<feature type="transmembrane region" description="Helical" evidence="4">
    <location>
        <begin position="378"/>
        <end position="401"/>
    </location>
</feature>